<evidence type="ECO:0000259" key="7">
    <source>
        <dbReference type="PROSITE" id="PS50179"/>
    </source>
</evidence>
<comment type="similarity">
    <text evidence="2">Belongs to the TOM1 family.</text>
</comment>
<dbReference type="InterPro" id="IPR044836">
    <property type="entry name" value="TOL_plant"/>
</dbReference>
<keyword evidence="3" id="KW-0813">Transport</keyword>
<keyword evidence="5" id="KW-0472">Membrane</keyword>
<dbReference type="Gene3D" id="1.25.40.90">
    <property type="match status" value="1"/>
</dbReference>
<dbReference type="EMBL" id="GDJX01019204">
    <property type="protein sequence ID" value="JAT48732.1"/>
    <property type="molecule type" value="Transcribed_RNA"/>
</dbReference>
<gene>
    <name evidence="9" type="primary">Tom1l2_1</name>
    <name evidence="10" type="synonym">Tom1l2_8</name>
    <name evidence="10" type="ORF">g.35781</name>
    <name evidence="9" type="ORF">g.35784</name>
</gene>
<organism evidence="9">
    <name type="scientific">Anthurium amnicola</name>
    <dbReference type="NCBI Taxonomy" id="1678845"/>
    <lineage>
        <taxon>Eukaryota</taxon>
        <taxon>Viridiplantae</taxon>
        <taxon>Streptophyta</taxon>
        <taxon>Embryophyta</taxon>
        <taxon>Tracheophyta</taxon>
        <taxon>Spermatophyta</taxon>
        <taxon>Magnoliopsida</taxon>
        <taxon>Liliopsida</taxon>
        <taxon>Araceae</taxon>
        <taxon>Pothoideae</taxon>
        <taxon>Potheae</taxon>
        <taxon>Anthurium</taxon>
    </lineage>
</organism>
<accession>A0A1D1Y281</accession>
<dbReference type="GO" id="GO:0016020">
    <property type="term" value="C:membrane"/>
    <property type="evidence" value="ECO:0007669"/>
    <property type="project" value="UniProtKB-SubCell"/>
</dbReference>
<feature type="region of interest" description="Disordered" evidence="6">
    <location>
        <begin position="317"/>
        <end position="374"/>
    </location>
</feature>
<evidence type="ECO:0000256" key="5">
    <source>
        <dbReference type="ARBA" id="ARBA00023136"/>
    </source>
</evidence>
<dbReference type="InterPro" id="IPR008942">
    <property type="entry name" value="ENTH_VHS"/>
</dbReference>
<dbReference type="GO" id="GO:0035091">
    <property type="term" value="F:phosphatidylinositol binding"/>
    <property type="evidence" value="ECO:0007669"/>
    <property type="project" value="InterPro"/>
</dbReference>
<dbReference type="EMBL" id="GDJX01002148">
    <property type="protein sequence ID" value="JAT65788.1"/>
    <property type="molecule type" value="Transcribed_RNA"/>
</dbReference>
<evidence type="ECO:0000313" key="10">
    <source>
        <dbReference type="EMBL" id="JAT65788.1"/>
    </source>
</evidence>
<evidence type="ECO:0000256" key="6">
    <source>
        <dbReference type="SAM" id="MobiDB-lite"/>
    </source>
</evidence>
<dbReference type="SUPFAM" id="SSF48464">
    <property type="entry name" value="ENTH/VHS domain"/>
    <property type="match status" value="1"/>
</dbReference>
<dbReference type="Pfam" id="PF00790">
    <property type="entry name" value="VHS"/>
    <property type="match status" value="1"/>
</dbReference>
<evidence type="ECO:0000256" key="4">
    <source>
        <dbReference type="ARBA" id="ARBA00022927"/>
    </source>
</evidence>
<dbReference type="Gene3D" id="1.20.58.160">
    <property type="match status" value="1"/>
</dbReference>
<dbReference type="PROSITE" id="PS50909">
    <property type="entry name" value="GAT"/>
    <property type="match status" value="1"/>
</dbReference>
<dbReference type="SUPFAM" id="SSF89009">
    <property type="entry name" value="GAT-like domain"/>
    <property type="match status" value="1"/>
</dbReference>
<evidence type="ECO:0000256" key="2">
    <source>
        <dbReference type="ARBA" id="ARBA00007708"/>
    </source>
</evidence>
<dbReference type="PROSITE" id="PS50179">
    <property type="entry name" value="VHS"/>
    <property type="match status" value="1"/>
</dbReference>
<comment type="subcellular location">
    <subcellularLocation>
        <location evidence="1">Membrane</location>
        <topology evidence="1">Peripheral membrane protein</topology>
    </subcellularLocation>
</comment>
<dbReference type="InterPro" id="IPR004152">
    <property type="entry name" value="GAT_dom"/>
</dbReference>
<keyword evidence="4" id="KW-0653">Protein transport</keyword>
<feature type="domain" description="GAT" evidence="8">
    <location>
        <begin position="229"/>
        <end position="316"/>
    </location>
</feature>
<dbReference type="InterPro" id="IPR038425">
    <property type="entry name" value="GAT_sf"/>
</dbReference>
<dbReference type="GO" id="GO:0043130">
    <property type="term" value="F:ubiquitin binding"/>
    <property type="evidence" value="ECO:0007669"/>
    <property type="project" value="InterPro"/>
</dbReference>
<dbReference type="SMART" id="SM00288">
    <property type="entry name" value="VHS"/>
    <property type="match status" value="1"/>
</dbReference>
<dbReference type="PANTHER" id="PTHR46646:SF5">
    <property type="entry name" value="TOM1-LIKE PROTEIN 2"/>
    <property type="match status" value="1"/>
</dbReference>
<evidence type="ECO:0000259" key="8">
    <source>
        <dbReference type="PROSITE" id="PS50909"/>
    </source>
</evidence>
<dbReference type="PANTHER" id="PTHR46646">
    <property type="entry name" value="TOM1-LIKE PROTEIN 1"/>
    <property type="match status" value="1"/>
</dbReference>
<dbReference type="InterPro" id="IPR002014">
    <property type="entry name" value="VHS_dom"/>
</dbReference>
<dbReference type="AlphaFoldDB" id="A0A1D1Y281"/>
<reference evidence="9" key="1">
    <citation type="submission" date="2015-07" db="EMBL/GenBank/DDBJ databases">
        <title>Transcriptome Assembly of Anthurium amnicola.</title>
        <authorList>
            <person name="Suzuki J."/>
        </authorList>
    </citation>
    <scope>NUCLEOTIDE SEQUENCE</scope>
</reference>
<feature type="domain" description="VHS" evidence="7">
    <location>
        <begin position="52"/>
        <end position="179"/>
    </location>
</feature>
<feature type="compositionally biased region" description="Basic and acidic residues" evidence="6">
    <location>
        <begin position="351"/>
        <end position="374"/>
    </location>
</feature>
<evidence type="ECO:0000313" key="9">
    <source>
        <dbReference type="EMBL" id="JAT48732.1"/>
    </source>
</evidence>
<evidence type="ECO:0000256" key="3">
    <source>
        <dbReference type="ARBA" id="ARBA00022448"/>
    </source>
</evidence>
<dbReference type="GO" id="GO:0005737">
    <property type="term" value="C:cytoplasm"/>
    <property type="evidence" value="ECO:0007669"/>
    <property type="project" value="UniProtKB-ARBA"/>
</dbReference>
<dbReference type="CDD" id="cd03561">
    <property type="entry name" value="VHS"/>
    <property type="match status" value="1"/>
</dbReference>
<sequence length="374" mass="41031">MDKLKLAAIGERLKIGGERLKTSGAEMGRKVSGKMKEILQGQSQEAKMVDEATSDNLVEPNWGLNLRICALLNGEELNGPEVTRAIKKKIANKNAVSQRLSLDLLETCAMNCDKVFSEVASEKVLDEIVKMIDNPQTFASNRQRALQLLKAWGESEDLAYLPVFNQTYMSLKARNVPYNVEQNGNPAPGISSVEPEMYEPLSFPEGDLNANINNQSTDAYDATYLGGGLTIEEKREILVVTRNTVEILSSILNSEAPNEAIKDDLTLSMVEKCKDSEQVVQRIMETVGDDDEMLFEALNVHEDLQKVLSHYTEIESAVPPPKGLSMDMESSADSNKPRNGAADDAEGVEEAVSRGHGNETGDGKNADRKEPSLV</sequence>
<evidence type="ECO:0000256" key="1">
    <source>
        <dbReference type="ARBA" id="ARBA00004170"/>
    </source>
</evidence>
<proteinExistence type="inferred from homology"/>
<dbReference type="GO" id="GO:0043328">
    <property type="term" value="P:protein transport to vacuole involved in ubiquitin-dependent protein catabolic process via the multivesicular body sorting pathway"/>
    <property type="evidence" value="ECO:0007669"/>
    <property type="project" value="InterPro"/>
</dbReference>
<protein>
    <submittedName>
        <fullName evidence="9">TOM1-like protein 2</fullName>
    </submittedName>
</protein>
<name>A0A1D1Y281_9ARAE</name>
<dbReference type="Pfam" id="PF03127">
    <property type="entry name" value="GAT"/>
    <property type="match status" value="1"/>
</dbReference>